<evidence type="ECO:0000313" key="1">
    <source>
        <dbReference type="EMBL" id="CDW41761.1"/>
    </source>
</evidence>
<organism evidence="1">
    <name type="scientific">Lepeophtheirus salmonis</name>
    <name type="common">Salmon louse</name>
    <name type="synonym">Caligus salmonis</name>
    <dbReference type="NCBI Taxonomy" id="72036"/>
    <lineage>
        <taxon>Eukaryota</taxon>
        <taxon>Metazoa</taxon>
        <taxon>Ecdysozoa</taxon>
        <taxon>Arthropoda</taxon>
        <taxon>Crustacea</taxon>
        <taxon>Multicrustacea</taxon>
        <taxon>Hexanauplia</taxon>
        <taxon>Copepoda</taxon>
        <taxon>Siphonostomatoida</taxon>
        <taxon>Caligidae</taxon>
        <taxon>Lepeophtheirus</taxon>
    </lineage>
</organism>
<name>A0A0K2UVP1_LEPSM</name>
<protein>
    <submittedName>
        <fullName evidence="1">Uncharacterized protein</fullName>
    </submittedName>
</protein>
<dbReference type="EMBL" id="HACA01024400">
    <property type="protein sequence ID" value="CDW41761.1"/>
    <property type="molecule type" value="Transcribed_RNA"/>
</dbReference>
<reference evidence="1" key="1">
    <citation type="submission" date="2014-05" db="EMBL/GenBank/DDBJ databases">
        <authorList>
            <person name="Chronopoulou M."/>
        </authorList>
    </citation>
    <scope>NUCLEOTIDE SEQUENCE</scope>
    <source>
        <tissue evidence="1">Whole organism</tissue>
    </source>
</reference>
<dbReference type="AlphaFoldDB" id="A0A0K2UVP1"/>
<accession>A0A0K2UVP1</accession>
<sequence>MKQKGGIKLSDIVKDRTLSVYGLICSTELNRTETEMPFSVLNKDRNSVKGKKHP</sequence>
<proteinExistence type="predicted"/>